<comment type="caution">
    <text evidence="2">The sequence shown here is derived from an EMBL/GenBank/DDBJ whole genome shotgun (WGS) entry which is preliminary data.</text>
</comment>
<evidence type="ECO:0000256" key="1">
    <source>
        <dbReference type="SAM" id="MobiDB-lite"/>
    </source>
</evidence>
<proteinExistence type="predicted"/>
<protein>
    <submittedName>
        <fullName evidence="2">Uncharacterized protein</fullName>
    </submittedName>
</protein>
<organism evidence="2 3">
    <name type="scientific">Paractinoplanes pyxinae</name>
    <dbReference type="NCBI Taxonomy" id="2997416"/>
    <lineage>
        <taxon>Bacteria</taxon>
        <taxon>Bacillati</taxon>
        <taxon>Actinomycetota</taxon>
        <taxon>Actinomycetes</taxon>
        <taxon>Micromonosporales</taxon>
        <taxon>Micromonosporaceae</taxon>
        <taxon>Paractinoplanes</taxon>
    </lineage>
</organism>
<feature type="region of interest" description="Disordered" evidence="1">
    <location>
        <begin position="98"/>
        <end position="126"/>
    </location>
</feature>
<reference evidence="2" key="1">
    <citation type="submission" date="2022-11" db="EMBL/GenBank/DDBJ databases">
        <authorList>
            <person name="Somphong A."/>
            <person name="Phongsopitanun W."/>
        </authorList>
    </citation>
    <scope>NUCLEOTIDE SEQUENCE</scope>
    <source>
        <strain evidence="2">Pm04-4</strain>
    </source>
</reference>
<evidence type="ECO:0000313" key="3">
    <source>
        <dbReference type="Proteomes" id="UP001151002"/>
    </source>
</evidence>
<dbReference type="RefSeq" id="WP_267570079.1">
    <property type="nucleotide sequence ID" value="NZ_JAPNTZ010000026.1"/>
</dbReference>
<evidence type="ECO:0000313" key="2">
    <source>
        <dbReference type="EMBL" id="MCY1145461.1"/>
    </source>
</evidence>
<dbReference type="EMBL" id="JAPNTZ010000026">
    <property type="protein sequence ID" value="MCY1145461.1"/>
    <property type="molecule type" value="Genomic_DNA"/>
</dbReference>
<dbReference type="Proteomes" id="UP001151002">
    <property type="component" value="Unassembled WGS sequence"/>
</dbReference>
<feature type="region of interest" description="Disordered" evidence="1">
    <location>
        <begin position="1"/>
        <end position="23"/>
    </location>
</feature>
<feature type="compositionally biased region" description="Basic and acidic residues" evidence="1">
    <location>
        <begin position="101"/>
        <end position="110"/>
    </location>
</feature>
<name>A0ABT4BG11_9ACTN</name>
<sequence length="126" mass="14146">MHRNLVAGRQSRLSLPEMPGGATHLGQQRIEMRAAGVRRRLTPGLIEKLLELIGIDVRLLLRVDMRQMAVDFGTKTDELPDEGLLDLILIGRRSVAASRDPAGEKNEHRAHCPHSPHGSSFRFRNR</sequence>
<accession>A0ABT4BG11</accession>
<gene>
    <name evidence="2" type="ORF">OWR29_46300</name>
</gene>
<keyword evidence="3" id="KW-1185">Reference proteome</keyword>